<dbReference type="AlphaFoldDB" id="A0A1V4I1Z1"/>
<accession>A0A1V4I1Z1</accession>
<feature type="domain" description="CsbD-like" evidence="2">
    <location>
        <begin position="4"/>
        <end position="56"/>
    </location>
</feature>
<dbReference type="InterPro" id="IPR008462">
    <property type="entry name" value="CsbD"/>
</dbReference>
<gene>
    <name evidence="3" type="ORF">B2M20_04800</name>
</gene>
<dbReference type="RefSeq" id="WP_079445946.1">
    <property type="nucleotide sequence ID" value="NZ_JAVDPZ010000024.1"/>
</dbReference>
<evidence type="ECO:0000259" key="2">
    <source>
        <dbReference type="Pfam" id="PF05532"/>
    </source>
</evidence>
<dbReference type="Proteomes" id="UP000189940">
    <property type="component" value="Unassembled WGS sequence"/>
</dbReference>
<evidence type="ECO:0000313" key="4">
    <source>
        <dbReference type="Proteomes" id="UP000189940"/>
    </source>
</evidence>
<name>A0A1V4I1Z1_NITVU</name>
<dbReference type="STRING" id="29421.B2M20_04800"/>
<keyword evidence="4" id="KW-1185">Reference proteome</keyword>
<dbReference type="OrthoDB" id="9796058at2"/>
<dbReference type="EMBL" id="MWPQ01000022">
    <property type="protein sequence ID" value="OPH83832.1"/>
    <property type="molecule type" value="Genomic_DNA"/>
</dbReference>
<sequence length="80" mass="9802">MDWNQIEQNWDQVKYKARDQWGKLSSDELLEISGDRDRLEKKLMERYRYSEDTVKKQVDSWYAKAQSWPDTKEPPRWAGY</sequence>
<dbReference type="InterPro" id="IPR036629">
    <property type="entry name" value="YjbJ_sf"/>
</dbReference>
<comment type="similarity">
    <text evidence="1">Belongs to the UPF0337 (CsbD) family.</text>
</comment>
<dbReference type="Pfam" id="PF05532">
    <property type="entry name" value="CsbD"/>
    <property type="match status" value="1"/>
</dbReference>
<proteinExistence type="inferred from homology"/>
<evidence type="ECO:0000313" key="3">
    <source>
        <dbReference type="EMBL" id="OPH83832.1"/>
    </source>
</evidence>
<evidence type="ECO:0000256" key="1">
    <source>
        <dbReference type="ARBA" id="ARBA00009129"/>
    </source>
</evidence>
<organism evidence="3 4">
    <name type="scientific">Nitrobacter vulgaris</name>
    <dbReference type="NCBI Taxonomy" id="29421"/>
    <lineage>
        <taxon>Bacteria</taxon>
        <taxon>Pseudomonadati</taxon>
        <taxon>Pseudomonadota</taxon>
        <taxon>Alphaproteobacteria</taxon>
        <taxon>Hyphomicrobiales</taxon>
        <taxon>Nitrobacteraceae</taxon>
        <taxon>Nitrobacter</taxon>
    </lineage>
</organism>
<reference evidence="3 4" key="1">
    <citation type="submission" date="2017-02" db="EMBL/GenBank/DDBJ databases">
        <title>Genome sequence of the nitrite-oxidizing bacterium Nitrobacter vulgaris strain Ab1.</title>
        <authorList>
            <person name="Mellbye B.L."/>
            <person name="Davis E.W."/>
            <person name="Spieck E."/>
            <person name="Chang J.H."/>
            <person name="Bottomley P.J."/>
            <person name="Sayavedra-Soto L.A."/>
        </authorList>
    </citation>
    <scope>NUCLEOTIDE SEQUENCE [LARGE SCALE GENOMIC DNA]</scope>
    <source>
        <strain evidence="3 4">Ab1</strain>
    </source>
</reference>
<dbReference type="Gene3D" id="1.10.1470.10">
    <property type="entry name" value="YjbJ"/>
    <property type="match status" value="1"/>
</dbReference>
<protein>
    <submittedName>
        <fullName evidence="3">CsbD family protein</fullName>
    </submittedName>
</protein>
<comment type="caution">
    <text evidence="3">The sequence shown here is derived from an EMBL/GenBank/DDBJ whole genome shotgun (WGS) entry which is preliminary data.</text>
</comment>
<dbReference type="SUPFAM" id="SSF69047">
    <property type="entry name" value="Hypothetical protein YjbJ"/>
    <property type="match status" value="1"/>
</dbReference>